<keyword evidence="3" id="KW-0997">Cell inner membrane</keyword>
<evidence type="ECO:0000256" key="11">
    <source>
        <dbReference type="ARBA" id="ARBA00035585"/>
    </source>
</evidence>
<dbReference type="Pfam" id="PF02537">
    <property type="entry name" value="CRCB"/>
    <property type="match status" value="1"/>
</dbReference>
<feature type="transmembrane region" description="Helical" evidence="12">
    <location>
        <begin position="63"/>
        <end position="83"/>
    </location>
</feature>
<feature type="transmembrane region" description="Helical" evidence="12">
    <location>
        <begin position="33"/>
        <end position="56"/>
    </location>
</feature>
<evidence type="ECO:0000256" key="3">
    <source>
        <dbReference type="ARBA" id="ARBA00022519"/>
    </source>
</evidence>
<keyword evidence="2 12" id="KW-1003">Cell membrane</keyword>
<comment type="catalytic activity">
    <reaction evidence="11">
        <text>fluoride(in) = fluoride(out)</text>
        <dbReference type="Rhea" id="RHEA:76159"/>
        <dbReference type="ChEBI" id="CHEBI:17051"/>
    </reaction>
    <physiologicalReaction direction="left-to-right" evidence="11">
        <dbReference type="Rhea" id="RHEA:76160"/>
    </physiologicalReaction>
</comment>
<dbReference type="EMBL" id="JBHUIP010000012">
    <property type="protein sequence ID" value="MFD2263644.1"/>
    <property type="molecule type" value="Genomic_DNA"/>
</dbReference>
<feature type="binding site" evidence="12">
    <location>
        <position position="76"/>
    </location>
    <ligand>
        <name>Na(+)</name>
        <dbReference type="ChEBI" id="CHEBI:29101"/>
        <note>structural</note>
    </ligand>
</feature>
<feature type="transmembrane region" description="Helical" evidence="12">
    <location>
        <begin position="95"/>
        <end position="115"/>
    </location>
</feature>
<dbReference type="RefSeq" id="WP_379876669.1">
    <property type="nucleotide sequence ID" value="NZ_JBHUIP010000012.1"/>
</dbReference>
<comment type="caution">
    <text evidence="13">The sequence shown here is derived from an EMBL/GenBank/DDBJ whole genome shotgun (WGS) entry which is preliminary data.</text>
</comment>
<keyword evidence="9 12" id="KW-0407">Ion channel</keyword>
<comment type="activity regulation">
    <text evidence="12">Na(+) is not transported, but it plays an essential structural role and its presence is essential for fluoride channel function.</text>
</comment>
<reference evidence="14" key="1">
    <citation type="journal article" date="2019" name="Int. J. Syst. Evol. Microbiol.">
        <title>The Global Catalogue of Microorganisms (GCM) 10K type strain sequencing project: providing services to taxonomists for standard genome sequencing and annotation.</title>
        <authorList>
            <consortium name="The Broad Institute Genomics Platform"/>
            <consortium name="The Broad Institute Genome Sequencing Center for Infectious Disease"/>
            <person name="Wu L."/>
            <person name="Ma J."/>
        </authorList>
    </citation>
    <scope>NUCLEOTIDE SEQUENCE [LARGE SCALE GENOMIC DNA]</scope>
    <source>
        <strain evidence="14">CGMCC 1.19062</strain>
    </source>
</reference>
<keyword evidence="6 12" id="KW-0915">Sodium</keyword>
<dbReference type="HAMAP" id="MF_00454">
    <property type="entry name" value="FluC"/>
    <property type="match status" value="1"/>
</dbReference>
<dbReference type="NCBIfam" id="NF010791">
    <property type="entry name" value="PRK14195.1"/>
    <property type="match status" value="1"/>
</dbReference>
<comment type="similarity">
    <text evidence="10 12">Belongs to the fluoride channel Fluc/FEX (TC 1.A.43) family.</text>
</comment>
<feature type="binding site" evidence="12">
    <location>
        <position position="73"/>
    </location>
    <ligand>
        <name>Na(+)</name>
        <dbReference type="ChEBI" id="CHEBI:29101"/>
        <note>structural</note>
    </ligand>
</feature>
<keyword evidence="5 12" id="KW-1133">Transmembrane helix</keyword>
<dbReference type="PANTHER" id="PTHR28259">
    <property type="entry name" value="FLUORIDE EXPORT PROTEIN 1-RELATED"/>
    <property type="match status" value="1"/>
</dbReference>
<dbReference type="PANTHER" id="PTHR28259:SF1">
    <property type="entry name" value="FLUORIDE EXPORT PROTEIN 1-RELATED"/>
    <property type="match status" value="1"/>
</dbReference>
<evidence type="ECO:0000256" key="12">
    <source>
        <dbReference type="HAMAP-Rule" id="MF_00454"/>
    </source>
</evidence>
<dbReference type="InterPro" id="IPR003691">
    <property type="entry name" value="FluC"/>
</dbReference>
<keyword evidence="12" id="KW-0813">Transport</keyword>
<keyword evidence="14" id="KW-1185">Reference proteome</keyword>
<evidence type="ECO:0000313" key="13">
    <source>
        <dbReference type="EMBL" id="MFD2263644.1"/>
    </source>
</evidence>
<gene>
    <name evidence="12 13" type="primary">crcB</name>
    <name evidence="12" type="synonym">fluC</name>
    <name evidence="13" type="ORF">ACFSM5_12160</name>
</gene>
<dbReference type="Proteomes" id="UP001597295">
    <property type="component" value="Unassembled WGS sequence"/>
</dbReference>
<evidence type="ECO:0000256" key="9">
    <source>
        <dbReference type="ARBA" id="ARBA00023303"/>
    </source>
</evidence>
<evidence type="ECO:0000256" key="6">
    <source>
        <dbReference type="ARBA" id="ARBA00023053"/>
    </source>
</evidence>
<organism evidence="13 14">
    <name type="scientific">Lacibacterium aquatile</name>
    <dbReference type="NCBI Taxonomy" id="1168082"/>
    <lineage>
        <taxon>Bacteria</taxon>
        <taxon>Pseudomonadati</taxon>
        <taxon>Pseudomonadota</taxon>
        <taxon>Alphaproteobacteria</taxon>
        <taxon>Rhodospirillales</taxon>
        <taxon>Rhodospirillaceae</taxon>
    </lineage>
</organism>
<sequence>MEWLAVAIGGAVGSVARYEFAKQVTMRLGTGFPWGILAINVIGSFVMGVMVAFFALVPLPQTLRVGLTTGILGGFTTFSTFSLDVATLMERGQTLLAAVYVVASVGLGVGGLFAGKAMLRIFG</sequence>
<evidence type="ECO:0000256" key="8">
    <source>
        <dbReference type="ARBA" id="ARBA00023136"/>
    </source>
</evidence>
<keyword evidence="7 12" id="KW-0406">Ion transport</keyword>
<comment type="function">
    <text evidence="12">Fluoride-specific ion channel. Important for reducing fluoride concentration in the cell, thus reducing its toxicity.</text>
</comment>
<dbReference type="NCBIfam" id="TIGR00494">
    <property type="entry name" value="crcB"/>
    <property type="match status" value="1"/>
</dbReference>
<evidence type="ECO:0000256" key="10">
    <source>
        <dbReference type="ARBA" id="ARBA00035120"/>
    </source>
</evidence>
<comment type="subcellular location">
    <subcellularLocation>
        <location evidence="1 12">Cell membrane</location>
        <topology evidence="1 12">Multi-pass membrane protein</topology>
    </subcellularLocation>
</comment>
<proteinExistence type="inferred from homology"/>
<evidence type="ECO:0000256" key="5">
    <source>
        <dbReference type="ARBA" id="ARBA00022989"/>
    </source>
</evidence>
<evidence type="ECO:0000256" key="2">
    <source>
        <dbReference type="ARBA" id="ARBA00022475"/>
    </source>
</evidence>
<accession>A0ABW5DRU0</accession>
<protein>
    <recommendedName>
        <fullName evidence="12">Fluoride-specific ion channel FluC</fullName>
    </recommendedName>
</protein>
<evidence type="ECO:0000256" key="7">
    <source>
        <dbReference type="ARBA" id="ARBA00023065"/>
    </source>
</evidence>
<name>A0ABW5DRU0_9PROT</name>
<evidence type="ECO:0000256" key="4">
    <source>
        <dbReference type="ARBA" id="ARBA00022692"/>
    </source>
</evidence>
<evidence type="ECO:0000313" key="14">
    <source>
        <dbReference type="Proteomes" id="UP001597295"/>
    </source>
</evidence>
<evidence type="ECO:0000256" key="1">
    <source>
        <dbReference type="ARBA" id="ARBA00004651"/>
    </source>
</evidence>
<keyword evidence="8 12" id="KW-0472">Membrane</keyword>
<keyword evidence="12" id="KW-0479">Metal-binding</keyword>
<keyword evidence="4 12" id="KW-0812">Transmembrane</keyword>